<reference evidence="2 3" key="1">
    <citation type="journal article" date="2020" name="Mol. Biol. Evol.">
        <title>Distinct Expression and Methylation Patterns for Genes with Different Fates following a Single Whole-Genome Duplication in Flowering Plants.</title>
        <authorList>
            <person name="Shi T."/>
            <person name="Rahmani R.S."/>
            <person name="Gugger P.F."/>
            <person name="Wang M."/>
            <person name="Li H."/>
            <person name="Zhang Y."/>
            <person name="Li Z."/>
            <person name="Wang Q."/>
            <person name="Van de Peer Y."/>
            <person name="Marchal K."/>
            <person name="Chen J."/>
        </authorList>
    </citation>
    <scope>NUCLEOTIDE SEQUENCE [LARGE SCALE GENOMIC DNA]</scope>
    <source>
        <tissue evidence="2">Leaf</tissue>
    </source>
</reference>
<dbReference type="Proteomes" id="UP000607653">
    <property type="component" value="Unassembled WGS sequence"/>
</dbReference>
<accession>A0A822YG39</accession>
<keyword evidence="3" id="KW-1185">Reference proteome</keyword>
<evidence type="ECO:0000313" key="2">
    <source>
        <dbReference type="EMBL" id="DAD31457.1"/>
    </source>
</evidence>
<name>A0A822YG39_NELNU</name>
<evidence type="ECO:0000256" key="1">
    <source>
        <dbReference type="SAM" id="MobiDB-lite"/>
    </source>
</evidence>
<protein>
    <submittedName>
        <fullName evidence="2">Uncharacterized protein</fullName>
    </submittedName>
</protein>
<sequence>MVVVSLVTGERLKLECLTAETESLRGDSESEKRDERVEAKEKEDKDEKSIELSKG</sequence>
<proteinExistence type="predicted"/>
<organism evidence="2 3">
    <name type="scientific">Nelumbo nucifera</name>
    <name type="common">Sacred lotus</name>
    <dbReference type="NCBI Taxonomy" id="4432"/>
    <lineage>
        <taxon>Eukaryota</taxon>
        <taxon>Viridiplantae</taxon>
        <taxon>Streptophyta</taxon>
        <taxon>Embryophyta</taxon>
        <taxon>Tracheophyta</taxon>
        <taxon>Spermatophyta</taxon>
        <taxon>Magnoliopsida</taxon>
        <taxon>Proteales</taxon>
        <taxon>Nelumbonaceae</taxon>
        <taxon>Nelumbo</taxon>
    </lineage>
</organism>
<feature type="region of interest" description="Disordered" evidence="1">
    <location>
        <begin position="20"/>
        <end position="55"/>
    </location>
</feature>
<evidence type="ECO:0000313" key="3">
    <source>
        <dbReference type="Proteomes" id="UP000607653"/>
    </source>
</evidence>
<comment type="caution">
    <text evidence="2">The sequence shown here is derived from an EMBL/GenBank/DDBJ whole genome shotgun (WGS) entry which is preliminary data.</text>
</comment>
<feature type="compositionally biased region" description="Basic and acidic residues" evidence="1">
    <location>
        <begin position="22"/>
        <end position="55"/>
    </location>
</feature>
<dbReference type="AlphaFoldDB" id="A0A822YG39"/>
<gene>
    <name evidence="2" type="ORF">HUJ06_010308</name>
</gene>
<dbReference type="EMBL" id="DUZY01000003">
    <property type="protein sequence ID" value="DAD31457.1"/>
    <property type="molecule type" value="Genomic_DNA"/>
</dbReference>